<organismHost>
    <name type="scientific">Homo sapiens</name>
    <name type="common">Human</name>
    <dbReference type="NCBI Taxonomy" id="9606"/>
</organismHost>
<evidence type="ECO:0000313" key="1">
    <source>
        <dbReference type="EMBL" id="ADY76761.1"/>
    </source>
</evidence>
<protein>
    <submittedName>
        <fullName evidence="1">PP90</fullName>
    </submittedName>
</protein>
<organismHost>
    <name type="scientific">Capra hircus</name>
    <name type="common">Goat</name>
    <dbReference type="NCBI Taxonomy" id="9925"/>
</organismHost>
<evidence type="ECO:0000313" key="2">
    <source>
        <dbReference type="Proteomes" id="UP000103309"/>
    </source>
</evidence>
<sequence length="97" mass="10805">MLVFLRDSITMSSGVDPLRKMTGLAMRRPPRRRTPLMAEKSVLCTMSVSTSFSESRKYFSMSRMVTGSSPRPRLRRTLYAVVNTAPTTISVPTSSVS</sequence>
<organism evidence="1 2">
    <name type="scientific">Orf virus</name>
    <name type="common">ORFV</name>
    <dbReference type="NCBI Taxonomy" id="10258"/>
    <lineage>
        <taxon>Viruses</taxon>
        <taxon>Varidnaviria</taxon>
        <taxon>Bamfordvirae</taxon>
        <taxon>Nucleocytoviricota</taxon>
        <taxon>Pokkesviricetes</taxon>
        <taxon>Chitovirales</taxon>
        <taxon>Poxviridae</taxon>
        <taxon>Chordopoxvirinae</taxon>
        <taxon>Parapoxvirus</taxon>
        <taxon>Parapoxvirus orf</taxon>
    </lineage>
</organism>
<name>F1AX35_ORFV</name>
<accession>F1AX35</accession>
<dbReference type="EMBL" id="HM133903">
    <property type="protein sequence ID" value="ADY76761.1"/>
    <property type="molecule type" value="Genomic_DNA"/>
</dbReference>
<reference evidence="1 2" key="1">
    <citation type="submission" date="2010-04" db="EMBL/GenBank/DDBJ databases">
        <title>Novel immune-modulators identified by a rapid, functional screen of the Parapox virus genome.</title>
        <authorList>
            <person name="McGuire M.J."/>
            <person name="Sykes K.F."/>
            <person name="Johnston S.A."/>
        </authorList>
    </citation>
    <scope>NUCLEOTIDE SEQUENCE [LARGE SCALE GENOMIC DNA]</scope>
    <source>
        <strain evidence="1">D1701</strain>
    </source>
</reference>
<dbReference type="Proteomes" id="UP000103309">
    <property type="component" value="Segment"/>
</dbReference>
<organismHost>
    <name type="scientific">Ovis aries</name>
    <name type="common">Sheep</name>
    <dbReference type="NCBI Taxonomy" id="9940"/>
</organismHost>
<proteinExistence type="predicted"/>